<accession>A0A9P8MQ00</accession>
<dbReference type="EMBL" id="JAIZPD010000014">
    <property type="protein sequence ID" value="KAH0959034.1"/>
    <property type="molecule type" value="Genomic_DNA"/>
</dbReference>
<evidence type="ECO:0000256" key="1">
    <source>
        <dbReference type="SAM" id="MobiDB-lite"/>
    </source>
</evidence>
<dbReference type="GeneID" id="68359208"/>
<dbReference type="Proteomes" id="UP000824596">
    <property type="component" value="Unassembled WGS sequence"/>
</dbReference>
<gene>
    <name evidence="2" type="ORF">HRG_10079</name>
</gene>
<feature type="compositionally biased region" description="Basic and acidic residues" evidence="1">
    <location>
        <begin position="50"/>
        <end position="60"/>
    </location>
</feature>
<name>A0A9P8MQ00_9HYPO</name>
<keyword evidence="3" id="KW-1185">Reference proteome</keyword>
<dbReference type="RefSeq" id="XP_044716547.1">
    <property type="nucleotide sequence ID" value="XM_044868550.1"/>
</dbReference>
<feature type="region of interest" description="Disordered" evidence="1">
    <location>
        <begin position="91"/>
        <end position="123"/>
    </location>
</feature>
<sequence>MARRAQSAGGVDEVPMVIDGGKKGLAQSMHHPNAGQGAFTTASRTNPDPPADRDQPEEHVREAYRHIASLVHGETFQGVWEAIQKLLRADREAHAPRGQTSDKLTTTKTELSATTAGYKGFPGDLPDRTIRRILVPLHSGEDLSETPRK</sequence>
<reference evidence="2" key="1">
    <citation type="submission" date="2021-09" db="EMBL/GenBank/DDBJ databases">
        <title>A high-quality genome of the endoparasitic fungus Hirsutella rhossiliensis with a comparison of Hirsutella genomes reveals transposable elements contributing to genome size variation.</title>
        <authorList>
            <person name="Lin R."/>
            <person name="Jiao Y."/>
            <person name="Sun X."/>
            <person name="Ling J."/>
            <person name="Xie B."/>
            <person name="Cheng X."/>
        </authorList>
    </citation>
    <scope>NUCLEOTIDE SEQUENCE</scope>
    <source>
        <strain evidence="2">HR02</strain>
    </source>
</reference>
<feature type="region of interest" description="Disordered" evidence="1">
    <location>
        <begin position="1"/>
        <end position="60"/>
    </location>
</feature>
<organism evidence="2 3">
    <name type="scientific">Hirsutella rhossiliensis</name>
    <dbReference type="NCBI Taxonomy" id="111463"/>
    <lineage>
        <taxon>Eukaryota</taxon>
        <taxon>Fungi</taxon>
        <taxon>Dikarya</taxon>
        <taxon>Ascomycota</taxon>
        <taxon>Pezizomycotina</taxon>
        <taxon>Sordariomycetes</taxon>
        <taxon>Hypocreomycetidae</taxon>
        <taxon>Hypocreales</taxon>
        <taxon>Ophiocordycipitaceae</taxon>
        <taxon>Hirsutella</taxon>
    </lineage>
</organism>
<proteinExistence type="predicted"/>
<comment type="caution">
    <text evidence="2">The sequence shown here is derived from an EMBL/GenBank/DDBJ whole genome shotgun (WGS) entry which is preliminary data.</text>
</comment>
<dbReference type="OrthoDB" id="5160488at2759"/>
<evidence type="ECO:0000313" key="3">
    <source>
        <dbReference type="Proteomes" id="UP000824596"/>
    </source>
</evidence>
<protein>
    <submittedName>
        <fullName evidence="2">Uncharacterized protein</fullName>
    </submittedName>
</protein>
<feature type="compositionally biased region" description="Low complexity" evidence="1">
    <location>
        <begin position="103"/>
        <end position="116"/>
    </location>
</feature>
<evidence type="ECO:0000313" key="2">
    <source>
        <dbReference type="EMBL" id="KAH0959034.1"/>
    </source>
</evidence>
<dbReference type="AlphaFoldDB" id="A0A9P8MQ00"/>